<evidence type="ECO:0000256" key="1">
    <source>
        <dbReference type="ARBA" id="ARBA00022801"/>
    </source>
</evidence>
<reference evidence="3 4" key="1">
    <citation type="submission" date="2016-10" db="EMBL/GenBank/DDBJ databases">
        <authorList>
            <person name="de Groot N.N."/>
        </authorList>
    </citation>
    <scope>NUCLEOTIDE SEQUENCE [LARGE SCALE GENOMIC DNA]</scope>
    <source>
        <strain evidence="3 4">AR40</strain>
    </source>
</reference>
<sequence length="214" mass="23775">MKMTKGKVMMAVGFICIIGAMAFVVRNYIESRNAGDLADSYMTLVEQQIPDHDDGIAIPKEGEMPAIDVDGNSFIGIVSIPALDISLPIQRDWSSQNAKISPCRYKGSVYENNLIVAGHNYDRHFGRLKNLVSGDTVIITDVNGLSFYYTVTYTEIIDSYGVDLMDQGDWDLTVFTCTIGGSSRVTVRCEFTGKVVVSDQNLFNKKNIMIKIKY</sequence>
<dbReference type="Pfam" id="PF04203">
    <property type="entry name" value="Sortase"/>
    <property type="match status" value="1"/>
</dbReference>
<dbReference type="RefSeq" id="WP_074758733.1">
    <property type="nucleotide sequence ID" value="NZ_FOGJ01000037.1"/>
</dbReference>
<dbReference type="Gene3D" id="2.40.260.10">
    <property type="entry name" value="Sortase"/>
    <property type="match status" value="1"/>
</dbReference>
<name>A0A1H9WZ43_BUTFI</name>
<proteinExistence type="predicted"/>
<evidence type="ECO:0000313" key="4">
    <source>
        <dbReference type="Proteomes" id="UP000182584"/>
    </source>
</evidence>
<gene>
    <name evidence="3" type="ORF">SAMN04487884_13724</name>
</gene>
<evidence type="ECO:0000256" key="2">
    <source>
        <dbReference type="PIRSR" id="PIRSR605754-1"/>
    </source>
</evidence>
<evidence type="ECO:0000313" key="3">
    <source>
        <dbReference type="EMBL" id="SES39061.1"/>
    </source>
</evidence>
<keyword evidence="1" id="KW-0378">Hydrolase</keyword>
<feature type="active site" description="Acyl-thioester intermediate" evidence="2">
    <location>
        <position position="177"/>
    </location>
</feature>
<dbReference type="eggNOG" id="COG3764">
    <property type="taxonomic scope" value="Bacteria"/>
</dbReference>
<protein>
    <submittedName>
        <fullName evidence="3">Sortase A</fullName>
    </submittedName>
</protein>
<dbReference type="EMBL" id="FOGJ01000037">
    <property type="protein sequence ID" value="SES39061.1"/>
    <property type="molecule type" value="Genomic_DNA"/>
</dbReference>
<dbReference type="GO" id="GO:0016787">
    <property type="term" value="F:hydrolase activity"/>
    <property type="evidence" value="ECO:0007669"/>
    <property type="project" value="UniProtKB-KW"/>
</dbReference>
<dbReference type="SUPFAM" id="SSF63817">
    <property type="entry name" value="Sortase"/>
    <property type="match status" value="1"/>
</dbReference>
<feature type="active site" description="Proton donor/acceptor" evidence="2">
    <location>
        <position position="119"/>
    </location>
</feature>
<dbReference type="OrthoDB" id="2328774at2"/>
<dbReference type="Proteomes" id="UP000182584">
    <property type="component" value="Unassembled WGS sequence"/>
</dbReference>
<dbReference type="AlphaFoldDB" id="A0A1H9WZ43"/>
<dbReference type="InterPro" id="IPR005754">
    <property type="entry name" value="Sortase"/>
</dbReference>
<dbReference type="InterPro" id="IPR023365">
    <property type="entry name" value="Sortase_dom-sf"/>
</dbReference>
<organism evidence="3 4">
    <name type="scientific">Butyrivibrio fibrisolvens</name>
    <dbReference type="NCBI Taxonomy" id="831"/>
    <lineage>
        <taxon>Bacteria</taxon>
        <taxon>Bacillati</taxon>
        <taxon>Bacillota</taxon>
        <taxon>Clostridia</taxon>
        <taxon>Lachnospirales</taxon>
        <taxon>Lachnospiraceae</taxon>
        <taxon>Butyrivibrio</taxon>
    </lineage>
</organism>
<accession>A0A1H9WZ43</accession>
<dbReference type="CDD" id="cd00004">
    <property type="entry name" value="Sortase"/>
    <property type="match status" value="1"/>
</dbReference>